<sequence>MSWQAYVDNNLVGTGYLKLGAIHGLDGSTWATSPGFTVNPTEIQELIKSFSDPSPIRQHGLYVSGVKYFALNCNERSIYGKKESTGVICVKTKTCILIGVYGEETQPGQATTVVEKLADYLIGVGY</sequence>
<keyword evidence="4 7" id="KW-0009">Actin-binding</keyword>
<evidence type="ECO:0000256" key="7">
    <source>
        <dbReference type="RuleBase" id="RU003909"/>
    </source>
</evidence>
<dbReference type="GO" id="GO:0003785">
    <property type="term" value="F:actin monomer binding"/>
    <property type="evidence" value="ECO:0007669"/>
    <property type="project" value="TreeGrafter"/>
</dbReference>
<dbReference type="Pfam" id="PF00235">
    <property type="entry name" value="Profilin"/>
    <property type="match status" value="1"/>
</dbReference>
<dbReference type="FunFam" id="3.30.450.30:FF:000001">
    <property type="entry name" value="Profilin"/>
    <property type="match status" value="1"/>
</dbReference>
<evidence type="ECO:0000256" key="3">
    <source>
        <dbReference type="ARBA" id="ARBA00022490"/>
    </source>
</evidence>
<evidence type="ECO:0000313" key="10">
    <source>
        <dbReference type="Proteomes" id="UP000245699"/>
    </source>
</evidence>
<dbReference type="Proteomes" id="UP000245699">
    <property type="component" value="Unassembled WGS sequence"/>
</dbReference>
<reference evidence="8 10" key="1">
    <citation type="journal article" date="2018" name="MBio">
        <title>Comparative Genomics Reveals the Core Gene Toolbox for the Fungus-Insect Symbiosis.</title>
        <authorList>
            <person name="Wang Y."/>
            <person name="Stata M."/>
            <person name="Wang W."/>
            <person name="Stajich J.E."/>
            <person name="White M.M."/>
            <person name="Moncalvo J.M."/>
        </authorList>
    </citation>
    <scope>NUCLEOTIDE SEQUENCE [LARGE SCALE GENOMIC DNA]</scope>
    <source>
        <strain evidence="8 10">AUS-77-4</strain>
    </source>
</reference>
<dbReference type="GO" id="GO:0005856">
    <property type="term" value="C:cytoskeleton"/>
    <property type="evidence" value="ECO:0007669"/>
    <property type="project" value="UniProtKB-SubCell"/>
</dbReference>
<dbReference type="GO" id="GO:0005938">
    <property type="term" value="C:cell cortex"/>
    <property type="evidence" value="ECO:0007669"/>
    <property type="project" value="TreeGrafter"/>
</dbReference>
<evidence type="ECO:0000256" key="5">
    <source>
        <dbReference type="ARBA" id="ARBA00023212"/>
    </source>
</evidence>
<keyword evidence="3" id="KW-0963">Cytoplasm</keyword>
<accession>A0A2T9Y918</accession>
<dbReference type="Gene3D" id="3.30.450.30">
    <property type="entry name" value="Dynein light chain 2a, cytoplasmic"/>
    <property type="match status" value="1"/>
</dbReference>
<dbReference type="OrthoDB" id="421374at2759"/>
<comment type="similarity">
    <text evidence="2 7">Belongs to the profilin family.</text>
</comment>
<evidence type="ECO:0000256" key="4">
    <source>
        <dbReference type="ARBA" id="ARBA00023203"/>
    </source>
</evidence>
<dbReference type="AlphaFoldDB" id="A0A2T9Y918"/>
<dbReference type="InterPro" id="IPR005455">
    <property type="entry name" value="PFN_euk"/>
</dbReference>
<comment type="function">
    <text evidence="6">Binds to actin and affects the structure of the cytoskeleton. At high concentrations, profilin prevents the polymerization of actin, whereas it enhances it at low concentrations.</text>
</comment>
<dbReference type="STRING" id="61424.A0A2T9Y918"/>
<dbReference type="InterPro" id="IPR027310">
    <property type="entry name" value="Profilin_CS"/>
</dbReference>
<dbReference type="InterPro" id="IPR048278">
    <property type="entry name" value="PFN"/>
</dbReference>
<keyword evidence="5 6" id="KW-0206">Cytoskeleton</keyword>
<comment type="caution">
    <text evidence="8">The sequence shown here is derived from an EMBL/GenBank/DDBJ whole genome shotgun (WGS) entry which is preliminary data.</text>
</comment>
<dbReference type="EMBL" id="MBFT01000191">
    <property type="protein sequence ID" value="PVU95305.1"/>
    <property type="molecule type" value="Genomic_DNA"/>
</dbReference>
<evidence type="ECO:0000256" key="2">
    <source>
        <dbReference type="ARBA" id="ARBA00010058"/>
    </source>
</evidence>
<dbReference type="PROSITE" id="PS00414">
    <property type="entry name" value="PROFILIN"/>
    <property type="match status" value="1"/>
</dbReference>
<dbReference type="InterPro" id="IPR036140">
    <property type="entry name" value="PFN_sf"/>
</dbReference>
<proteinExistence type="inferred from homology"/>
<dbReference type="PANTHER" id="PTHR11604:SF0">
    <property type="entry name" value="PROFILIN"/>
    <property type="match status" value="1"/>
</dbReference>
<comment type="subunit">
    <text evidence="6">Occurs in many kinds of cells as a complex with monomeric actin in a 1:1 ratio.</text>
</comment>
<dbReference type="SMART" id="SM00392">
    <property type="entry name" value="PROF"/>
    <property type="match status" value="1"/>
</dbReference>
<dbReference type="SUPFAM" id="SSF55770">
    <property type="entry name" value="Profilin (actin-binding protein)"/>
    <property type="match status" value="1"/>
</dbReference>
<organism evidence="8 10">
    <name type="scientific">Furculomyces boomerangus</name>
    <dbReference type="NCBI Taxonomy" id="61424"/>
    <lineage>
        <taxon>Eukaryota</taxon>
        <taxon>Fungi</taxon>
        <taxon>Fungi incertae sedis</taxon>
        <taxon>Zoopagomycota</taxon>
        <taxon>Kickxellomycotina</taxon>
        <taxon>Harpellomycetes</taxon>
        <taxon>Harpellales</taxon>
        <taxon>Harpellaceae</taxon>
        <taxon>Furculomyces</taxon>
    </lineage>
</organism>
<dbReference type="PANTHER" id="PTHR11604">
    <property type="entry name" value="PROFILIN"/>
    <property type="match status" value="1"/>
</dbReference>
<dbReference type="PRINTS" id="PR01640">
    <property type="entry name" value="PROFILINPLNT"/>
</dbReference>
<evidence type="ECO:0000256" key="6">
    <source>
        <dbReference type="RuleBase" id="RU003908"/>
    </source>
</evidence>
<keyword evidence="10" id="KW-1185">Reference proteome</keyword>
<protein>
    <recommendedName>
        <fullName evidence="7">Profilin</fullName>
    </recommendedName>
</protein>
<name>A0A2T9Y918_9FUNG</name>
<dbReference type="CDD" id="cd00148">
    <property type="entry name" value="PROF"/>
    <property type="match status" value="1"/>
</dbReference>
<evidence type="ECO:0000313" key="9">
    <source>
        <dbReference type="EMBL" id="PVU95305.1"/>
    </source>
</evidence>
<dbReference type="PRINTS" id="PR00392">
    <property type="entry name" value="PROFILIN"/>
</dbReference>
<gene>
    <name evidence="9" type="ORF">BB559_002778</name>
    <name evidence="8" type="ORF">BB559_005364</name>
</gene>
<evidence type="ECO:0000313" key="8">
    <source>
        <dbReference type="EMBL" id="PVU88838.1"/>
    </source>
</evidence>
<evidence type="ECO:0000256" key="1">
    <source>
        <dbReference type="ARBA" id="ARBA00004245"/>
    </source>
</evidence>
<comment type="subcellular location">
    <subcellularLocation>
        <location evidence="1">Cytoplasm</location>
        <location evidence="1">Cytoskeleton</location>
    </subcellularLocation>
</comment>
<dbReference type="EMBL" id="MBFT01000593">
    <property type="protein sequence ID" value="PVU88838.1"/>
    <property type="molecule type" value="Genomic_DNA"/>
</dbReference>